<dbReference type="Proteomes" id="UP001172155">
    <property type="component" value="Unassembled WGS sequence"/>
</dbReference>
<reference evidence="1" key="1">
    <citation type="submission" date="2023-06" db="EMBL/GenBank/DDBJ databases">
        <title>Genome-scale phylogeny and comparative genomics of the fungal order Sordariales.</title>
        <authorList>
            <consortium name="Lawrence Berkeley National Laboratory"/>
            <person name="Hensen N."/>
            <person name="Bonometti L."/>
            <person name="Westerberg I."/>
            <person name="Brannstrom I.O."/>
            <person name="Guillou S."/>
            <person name="Cros-Aarteil S."/>
            <person name="Calhoun S."/>
            <person name="Haridas S."/>
            <person name="Kuo A."/>
            <person name="Mondo S."/>
            <person name="Pangilinan J."/>
            <person name="Riley R."/>
            <person name="LaButti K."/>
            <person name="Andreopoulos B."/>
            <person name="Lipzen A."/>
            <person name="Chen C."/>
            <person name="Yanf M."/>
            <person name="Daum C."/>
            <person name="Ng V."/>
            <person name="Clum A."/>
            <person name="Steindorff A."/>
            <person name="Ohm R."/>
            <person name="Martin F."/>
            <person name="Silar P."/>
            <person name="Natvig D."/>
            <person name="Lalanne C."/>
            <person name="Gautier V."/>
            <person name="Ament-velasquez S.L."/>
            <person name="Kruys A."/>
            <person name="Hutchinson M.I."/>
            <person name="Powell A.J."/>
            <person name="Barry K."/>
            <person name="Miller A.N."/>
            <person name="Grigoriev I.V."/>
            <person name="Debuchy R."/>
            <person name="Gladieux P."/>
            <person name="Thoren M.H."/>
            <person name="Johannesson H."/>
        </authorList>
    </citation>
    <scope>NUCLEOTIDE SEQUENCE</scope>
    <source>
        <strain evidence="1">SMH3187-1</strain>
    </source>
</reference>
<dbReference type="EMBL" id="JAUKUD010000002">
    <property type="protein sequence ID" value="KAK0750871.1"/>
    <property type="molecule type" value="Genomic_DNA"/>
</dbReference>
<evidence type="ECO:0000313" key="1">
    <source>
        <dbReference type="EMBL" id="KAK0750871.1"/>
    </source>
</evidence>
<sequence length="191" mass="20896">MICHLTQSTQVALMITTTGLAQTPNTAPSTTLQVSLARKLKWKPVEGCRPWGLHWGKSGFVSNYVRGLQLPCEPPGQRRRHHRSTDAFSTSRYSGMRRSTARSCLATKGECGNSLKTAADLARSSSQRCTCSAHARSHGRRTASPIPLGLICCLVSVPQSVGGLSRVDCSRSPHQPYRTRKRFFANKTLTG</sequence>
<organism evidence="1 2">
    <name type="scientific">Schizothecium vesticola</name>
    <dbReference type="NCBI Taxonomy" id="314040"/>
    <lineage>
        <taxon>Eukaryota</taxon>
        <taxon>Fungi</taxon>
        <taxon>Dikarya</taxon>
        <taxon>Ascomycota</taxon>
        <taxon>Pezizomycotina</taxon>
        <taxon>Sordariomycetes</taxon>
        <taxon>Sordariomycetidae</taxon>
        <taxon>Sordariales</taxon>
        <taxon>Schizotheciaceae</taxon>
        <taxon>Schizothecium</taxon>
    </lineage>
</organism>
<name>A0AA40K9L3_9PEZI</name>
<proteinExistence type="predicted"/>
<comment type="caution">
    <text evidence="1">The sequence shown here is derived from an EMBL/GenBank/DDBJ whole genome shotgun (WGS) entry which is preliminary data.</text>
</comment>
<evidence type="ECO:0000313" key="2">
    <source>
        <dbReference type="Proteomes" id="UP001172155"/>
    </source>
</evidence>
<accession>A0AA40K9L3</accession>
<dbReference type="AlphaFoldDB" id="A0AA40K9L3"/>
<protein>
    <submittedName>
        <fullName evidence="1">Uncharacterized protein</fullName>
    </submittedName>
</protein>
<keyword evidence="2" id="KW-1185">Reference proteome</keyword>
<gene>
    <name evidence="1" type="ORF">B0T18DRAFT_57841</name>
</gene>